<evidence type="ECO:0000256" key="4">
    <source>
        <dbReference type="ARBA" id="ARBA00022842"/>
    </source>
</evidence>
<dbReference type="InterPro" id="IPR006385">
    <property type="entry name" value="HAD_hydro_SerB1"/>
</dbReference>
<comment type="similarity">
    <text evidence="1">Belongs to the HAD-like hydrolase superfamily. SerB family.</text>
</comment>
<reference evidence="7 8" key="2">
    <citation type="submission" date="2016-10" db="EMBL/GenBank/DDBJ databases">
        <authorList>
            <person name="Varghese N."/>
            <person name="Submissions S."/>
        </authorList>
    </citation>
    <scope>NUCLEOTIDE SEQUENCE [LARGE SCALE GENOMIC DNA]</scope>
    <source>
        <strain evidence="7">KHGC19</strain>
        <strain evidence="5 8">WCP15</strain>
    </source>
</reference>
<dbReference type="NCBIfam" id="TIGR01488">
    <property type="entry name" value="HAD-SF-IB"/>
    <property type="match status" value="1"/>
</dbReference>
<dbReference type="InterPro" id="IPR036412">
    <property type="entry name" value="HAD-like_sf"/>
</dbReference>
<evidence type="ECO:0000313" key="5">
    <source>
        <dbReference type="EMBL" id="SEH47402.1"/>
    </source>
</evidence>
<dbReference type="Proteomes" id="UP000199135">
    <property type="component" value="Unassembled WGS sequence"/>
</dbReference>
<evidence type="ECO:0000313" key="7">
    <source>
        <dbReference type="Proteomes" id="UP000199128"/>
    </source>
</evidence>
<evidence type="ECO:0000313" key="8">
    <source>
        <dbReference type="Proteomes" id="UP000199135"/>
    </source>
</evidence>
<accession>A0A1H9PY28</accession>
<dbReference type="PANTHER" id="PTHR43344">
    <property type="entry name" value="PHOSPHOSERINE PHOSPHATASE"/>
    <property type="match status" value="1"/>
</dbReference>
<keyword evidence="2" id="KW-0479">Metal-binding</keyword>
<dbReference type="InterPro" id="IPR050582">
    <property type="entry name" value="HAD-like_SerB"/>
</dbReference>
<dbReference type="EMBL" id="FOGP01000004">
    <property type="protein sequence ID" value="SER53107.1"/>
    <property type="molecule type" value="Genomic_DNA"/>
</dbReference>
<dbReference type="Pfam" id="PF12710">
    <property type="entry name" value="HAD"/>
    <property type="match status" value="1"/>
</dbReference>
<keyword evidence="3 6" id="KW-0378">Hydrolase</keyword>
<evidence type="ECO:0000313" key="6">
    <source>
        <dbReference type="EMBL" id="SER53107.1"/>
    </source>
</evidence>
<dbReference type="GO" id="GO:0016787">
    <property type="term" value="F:hydrolase activity"/>
    <property type="evidence" value="ECO:0007669"/>
    <property type="project" value="UniProtKB-KW"/>
</dbReference>
<dbReference type="Gene3D" id="1.20.1440.100">
    <property type="entry name" value="SG protein - dephosphorylation function"/>
    <property type="match status" value="1"/>
</dbReference>
<dbReference type="GO" id="GO:0046872">
    <property type="term" value="F:metal ion binding"/>
    <property type="evidence" value="ECO:0007669"/>
    <property type="project" value="UniProtKB-KW"/>
</dbReference>
<evidence type="ECO:0000256" key="1">
    <source>
        <dbReference type="ARBA" id="ARBA00009184"/>
    </source>
</evidence>
<organism evidence="6 7">
    <name type="scientific">Parafannyhessea umbonata</name>
    <dbReference type="NCBI Taxonomy" id="604330"/>
    <lineage>
        <taxon>Bacteria</taxon>
        <taxon>Bacillati</taxon>
        <taxon>Actinomycetota</taxon>
        <taxon>Coriobacteriia</taxon>
        <taxon>Coriobacteriales</taxon>
        <taxon>Atopobiaceae</taxon>
        <taxon>Parafannyhessea</taxon>
    </lineage>
</organism>
<proteinExistence type="inferred from homology"/>
<dbReference type="InterPro" id="IPR023214">
    <property type="entry name" value="HAD_sf"/>
</dbReference>
<dbReference type="AlphaFoldDB" id="A0A1H9PY28"/>
<dbReference type="RefSeq" id="WP_078687345.1">
    <property type="nucleotide sequence ID" value="NZ_FNWT01000003.1"/>
</dbReference>
<keyword evidence="4" id="KW-0460">Magnesium</keyword>
<gene>
    <name evidence="6" type="ORF">SAMN05216446_1180</name>
    <name evidence="5" type="ORF">SAMN05216447_10356</name>
</gene>
<dbReference type="Gene3D" id="3.40.50.1000">
    <property type="entry name" value="HAD superfamily/HAD-like"/>
    <property type="match status" value="1"/>
</dbReference>
<dbReference type="NCBIfam" id="TIGR01490">
    <property type="entry name" value="HAD-SF-IB-hyp1"/>
    <property type="match status" value="1"/>
</dbReference>
<reference evidence="6" key="1">
    <citation type="submission" date="2016-10" db="EMBL/GenBank/DDBJ databases">
        <authorList>
            <person name="de Groot N.N."/>
        </authorList>
    </citation>
    <scope>NUCLEOTIDE SEQUENCE [LARGE SCALE GENOMIC DNA]</scope>
    <source>
        <strain evidence="6">KHGC19</strain>
    </source>
</reference>
<dbReference type="Proteomes" id="UP000199128">
    <property type="component" value="Unassembled WGS sequence"/>
</dbReference>
<sequence length="232" mass="26227">MSFSQSYSDKHPARLAVFDFDGTIISGQSGSLLARYLFSRGYFSPAKTFRLSWWGIRYALHLPKRQAESREIIFAALNERGADEIARLMGDFYEKVLAPRYRSHAVDEVRRRHDEGCITLLVSATFQEIAERCAHDLGFDGFIATDMERDAQGNYTGEVEGEVVAGPEKKSAVVRWADEHIGAGAWTVAYAYGDHYSDRDLLGAAVQPFAVTPGRTLRRTARRRDWAILNWK</sequence>
<keyword evidence="8" id="KW-1185">Reference proteome</keyword>
<protein>
    <submittedName>
        <fullName evidence="6">HAD-superfamily subfamily IB hydrolase, TIGR01490</fullName>
    </submittedName>
</protein>
<evidence type="ECO:0000256" key="2">
    <source>
        <dbReference type="ARBA" id="ARBA00022723"/>
    </source>
</evidence>
<dbReference type="SUPFAM" id="SSF56784">
    <property type="entry name" value="HAD-like"/>
    <property type="match status" value="1"/>
</dbReference>
<evidence type="ECO:0000256" key="3">
    <source>
        <dbReference type="ARBA" id="ARBA00022801"/>
    </source>
</evidence>
<dbReference type="PANTHER" id="PTHR43344:SF13">
    <property type="entry name" value="PHOSPHATASE RV3661-RELATED"/>
    <property type="match status" value="1"/>
</dbReference>
<name>A0A1H9PY28_9ACTN</name>
<dbReference type="EMBL" id="FNWT01000003">
    <property type="protein sequence ID" value="SEH47402.1"/>
    <property type="molecule type" value="Genomic_DNA"/>
</dbReference>